<dbReference type="AlphaFoldDB" id="A0A0B0MGR0"/>
<accession>A0A0B0MGR0</accession>
<evidence type="ECO:0000313" key="1">
    <source>
        <dbReference type="EMBL" id="KHF99969.1"/>
    </source>
</evidence>
<evidence type="ECO:0000313" key="2">
    <source>
        <dbReference type="Proteomes" id="UP000032142"/>
    </source>
</evidence>
<gene>
    <name evidence="1" type="ORF">F383_38670</name>
</gene>
<organism evidence="1 2">
    <name type="scientific">Gossypium arboreum</name>
    <name type="common">Tree cotton</name>
    <name type="synonym">Gossypium nanking</name>
    <dbReference type="NCBI Taxonomy" id="29729"/>
    <lineage>
        <taxon>Eukaryota</taxon>
        <taxon>Viridiplantae</taxon>
        <taxon>Streptophyta</taxon>
        <taxon>Embryophyta</taxon>
        <taxon>Tracheophyta</taxon>
        <taxon>Spermatophyta</taxon>
        <taxon>Magnoliopsida</taxon>
        <taxon>eudicotyledons</taxon>
        <taxon>Gunneridae</taxon>
        <taxon>Pentapetalae</taxon>
        <taxon>rosids</taxon>
        <taxon>malvids</taxon>
        <taxon>Malvales</taxon>
        <taxon>Malvaceae</taxon>
        <taxon>Malvoideae</taxon>
        <taxon>Gossypium</taxon>
    </lineage>
</organism>
<proteinExistence type="predicted"/>
<reference evidence="2" key="1">
    <citation type="submission" date="2014-09" db="EMBL/GenBank/DDBJ databases">
        <authorList>
            <person name="Mudge J."/>
            <person name="Ramaraj T."/>
            <person name="Lindquist I.E."/>
            <person name="Bharti A.K."/>
            <person name="Sundararajan A."/>
            <person name="Cameron C.T."/>
            <person name="Woodward J.E."/>
            <person name="May G.D."/>
            <person name="Brubaker C."/>
            <person name="Broadhvest J."/>
            <person name="Wilkins T.A."/>
        </authorList>
    </citation>
    <scope>NUCLEOTIDE SEQUENCE</scope>
    <source>
        <strain evidence="2">cv. AKA8401</strain>
    </source>
</reference>
<comment type="caution">
    <text evidence="1">The sequence shown here is derived from an EMBL/GenBank/DDBJ whole genome shotgun (WGS) entry which is preliminary data.</text>
</comment>
<keyword evidence="2" id="KW-1185">Reference proteome</keyword>
<dbReference type="EMBL" id="JRRC01105692">
    <property type="protein sequence ID" value="KHF99969.1"/>
    <property type="molecule type" value="Genomic_DNA"/>
</dbReference>
<sequence length="45" mass="5052">MPKSPQKWSFPNRTKLGLDKDTPTCEEVQAVLEPVKPTRACDLPV</sequence>
<dbReference type="Proteomes" id="UP000032142">
    <property type="component" value="Unassembled WGS sequence"/>
</dbReference>
<name>A0A0B0MGR0_GOSAR</name>
<protein>
    <submittedName>
        <fullName evidence="1">Phosphopentomutase</fullName>
    </submittedName>
</protein>